<comment type="caution">
    <text evidence="1">The sequence shown here is derived from an EMBL/GenBank/DDBJ whole genome shotgun (WGS) entry which is preliminary data.</text>
</comment>
<keyword evidence="2" id="KW-1185">Reference proteome</keyword>
<protein>
    <submittedName>
        <fullName evidence="1">Uncharacterized protein</fullName>
    </submittedName>
</protein>
<sequence length="236" mass="25275">MEHTMDAHALAEAVFGRRLSPLERGELDRFWRTDFSTHRLVLDDDADRSLAATAIAFGTPVLHGSGPGYALTCHPDREVVRAVRLGLGRPESWVPAVTTTRSALRSVVDTELLDPAALDERLARGPVALTLPAAPDVPAHLTTRVDGVASLEVVVPGTRCPSAGLVAAALDRAGTSLLATTRPYATCATTGRRGPVLDRVADVQRTFGRMRPGAVVLAHRSEWRARRRHAPLHGGA</sequence>
<organism evidence="1 2">
    <name type="scientific">Actinomycetospora endophytica</name>
    <dbReference type="NCBI Taxonomy" id="2291215"/>
    <lineage>
        <taxon>Bacteria</taxon>
        <taxon>Bacillati</taxon>
        <taxon>Actinomycetota</taxon>
        <taxon>Actinomycetes</taxon>
        <taxon>Pseudonocardiales</taxon>
        <taxon>Pseudonocardiaceae</taxon>
        <taxon>Actinomycetospora</taxon>
    </lineage>
</organism>
<evidence type="ECO:0000313" key="1">
    <source>
        <dbReference type="EMBL" id="MCD2195415.1"/>
    </source>
</evidence>
<reference evidence="1 2" key="1">
    <citation type="submission" date="2021-11" db="EMBL/GenBank/DDBJ databases">
        <title>Draft genome sequence of Actinomycetospora sp. SF1 isolated from the rhizosphere soil.</title>
        <authorList>
            <person name="Duangmal K."/>
            <person name="Chantavorakit T."/>
        </authorList>
    </citation>
    <scope>NUCLEOTIDE SEQUENCE [LARGE SCALE GENOMIC DNA]</scope>
    <source>
        <strain evidence="1 2">TBRC 5722</strain>
    </source>
</reference>
<dbReference type="EMBL" id="JAJNDB010000004">
    <property type="protein sequence ID" value="MCD2195415.1"/>
    <property type="molecule type" value="Genomic_DNA"/>
</dbReference>
<proteinExistence type="predicted"/>
<dbReference type="Proteomes" id="UP001199469">
    <property type="component" value="Unassembled WGS sequence"/>
</dbReference>
<evidence type="ECO:0000313" key="2">
    <source>
        <dbReference type="Proteomes" id="UP001199469"/>
    </source>
</evidence>
<name>A0ABS8PAW9_9PSEU</name>
<gene>
    <name evidence="1" type="ORF">LQ327_18760</name>
</gene>
<dbReference type="RefSeq" id="WP_230736514.1">
    <property type="nucleotide sequence ID" value="NZ_JAJNDB010000004.1"/>
</dbReference>
<accession>A0ABS8PAW9</accession>